<feature type="region of interest" description="Disordered" evidence="1">
    <location>
        <begin position="267"/>
        <end position="356"/>
    </location>
</feature>
<feature type="compositionally biased region" description="Polar residues" evidence="1">
    <location>
        <begin position="335"/>
        <end position="346"/>
    </location>
</feature>
<name>A0A4P9XQ32_9FUNG</name>
<gene>
    <name evidence="2" type="ORF">THASP1DRAFT_30061</name>
</gene>
<evidence type="ECO:0000256" key="1">
    <source>
        <dbReference type="SAM" id="MobiDB-lite"/>
    </source>
</evidence>
<dbReference type="AlphaFoldDB" id="A0A4P9XQ32"/>
<sequence>MTVEVRSFGYWTPKGKEFVYERVQEVYCYCLDCGKEFRCEESNGWEEFVDHCVAHRQRVDCSSGHESGLQCGQPPSGCLVARTIVANCLAKVYKQEFCARTSSRLRDIGRHFHEHEDQEWILQHPFYRKYAKEEQDYTGTGFGSVPAVLTGIAAIDSSAESMLFAWMAHICLDAIYALVLETVLLPPPQDYGIPSFDIQADTGAAGWEIPVAELQDSNVPMLQPPISPESQPGLEHLNQMVSSSLAWSMEDGHVSGDLQEMLVDDQQSGAHAPASMPAAHTHSDHKGAGANVCVDDDDNEGEDEDENDDGGDNADDGAAGDVVMSGHWGGVASIYSGSQTHRQQQGDADYDVQVPQ</sequence>
<accession>A0A4P9XQ32</accession>
<keyword evidence="3" id="KW-1185">Reference proteome</keyword>
<evidence type="ECO:0000313" key="3">
    <source>
        <dbReference type="Proteomes" id="UP000271241"/>
    </source>
</evidence>
<feature type="compositionally biased region" description="Acidic residues" evidence="1">
    <location>
        <begin position="294"/>
        <end position="315"/>
    </location>
</feature>
<evidence type="ECO:0000313" key="2">
    <source>
        <dbReference type="EMBL" id="RKP08126.1"/>
    </source>
</evidence>
<reference evidence="3" key="1">
    <citation type="journal article" date="2018" name="Nat. Microbiol.">
        <title>Leveraging single-cell genomics to expand the fungal tree of life.</title>
        <authorList>
            <person name="Ahrendt S.R."/>
            <person name="Quandt C.A."/>
            <person name="Ciobanu D."/>
            <person name="Clum A."/>
            <person name="Salamov A."/>
            <person name="Andreopoulos B."/>
            <person name="Cheng J.F."/>
            <person name="Woyke T."/>
            <person name="Pelin A."/>
            <person name="Henrissat B."/>
            <person name="Reynolds N.K."/>
            <person name="Benny G.L."/>
            <person name="Smith M.E."/>
            <person name="James T.Y."/>
            <person name="Grigoriev I.V."/>
        </authorList>
    </citation>
    <scope>NUCLEOTIDE SEQUENCE [LARGE SCALE GENOMIC DNA]</scope>
    <source>
        <strain evidence="3">RSA 1356</strain>
    </source>
</reference>
<dbReference type="Proteomes" id="UP000271241">
    <property type="component" value="Unassembled WGS sequence"/>
</dbReference>
<organism evidence="2 3">
    <name type="scientific">Thamnocephalis sphaerospora</name>
    <dbReference type="NCBI Taxonomy" id="78915"/>
    <lineage>
        <taxon>Eukaryota</taxon>
        <taxon>Fungi</taxon>
        <taxon>Fungi incertae sedis</taxon>
        <taxon>Zoopagomycota</taxon>
        <taxon>Zoopagomycotina</taxon>
        <taxon>Zoopagomycetes</taxon>
        <taxon>Zoopagales</taxon>
        <taxon>Sigmoideomycetaceae</taxon>
        <taxon>Thamnocephalis</taxon>
    </lineage>
</organism>
<dbReference type="EMBL" id="KZ992634">
    <property type="protein sequence ID" value="RKP08126.1"/>
    <property type="molecule type" value="Genomic_DNA"/>
</dbReference>
<protein>
    <submittedName>
        <fullName evidence="2">Uncharacterized protein</fullName>
    </submittedName>
</protein>
<proteinExistence type="predicted"/>